<accession>A0ABT7EDP2</accession>
<proteinExistence type="predicted"/>
<name>A0ABT7EDP2_9FIRM</name>
<evidence type="ECO:0000313" key="2">
    <source>
        <dbReference type="Proteomes" id="UP001301012"/>
    </source>
</evidence>
<keyword evidence="2" id="KW-1185">Reference proteome</keyword>
<protein>
    <recommendedName>
        <fullName evidence="3">DNA-binding protein</fullName>
    </recommendedName>
</protein>
<dbReference type="EMBL" id="JASKYM010000016">
    <property type="protein sequence ID" value="MDK2565038.1"/>
    <property type="molecule type" value="Genomic_DNA"/>
</dbReference>
<comment type="caution">
    <text evidence="1">The sequence shown here is derived from an EMBL/GenBank/DDBJ whole genome shotgun (WGS) entry which is preliminary data.</text>
</comment>
<dbReference type="Proteomes" id="UP001301012">
    <property type="component" value="Unassembled WGS sequence"/>
</dbReference>
<evidence type="ECO:0000313" key="1">
    <source>
        <dbReference type="EMBL" id="MDK2565038.1"/>
    </source>
</evidence>
<gene>
    <name evidence="1" type="ORF">QOZ84_16010</name>
</gene>
<dbReference type="RefSeq" id="WP_284133902.1">
    <property type="nucleotide sequence ID" value="NZ_JASKYM010000016.1"/>
</dbReference>
<organism evidence="1 2">
    <name type="scientific">Romboutsia sedimentorum</name>
    <dbReference type="NCBI Taxonomy" id="1368474"/>
    <lineage>
        <taxon>Bacteria</taxon>
        <taxon>Bacillati</taxon>
        <taxon>Bacillota</taxon>
        <taxon>Clostridia</taxon>
        <taxon>Peptostreptococcales</taxon>
        <taxon>Peptostreptococcaceae</taxon>
        <taxon>Romboutsia</taxon>
    </lineage>
</organism>
<reference evidence="1 2" key="1">
    <citation type="submission" date="2023-05" db="EMBL/GenBank/DDBJ databases">
        <title>Rombocin, a short stable natural nisin variant, displays selective antimicrobial activity against Listeria monocytogenes and employs dual mode of action to kill target bacterial strains.</title>
        <authorList>
            <person name="Wambui J."/>
            <person name="Stephan R."/>
            <person name="Kuipers O.P."/>
        </authorList>
    </citation>
    <scope>NUCLEOTIDE SEQUENCE [LARGE SCALE GENOMIC DNA]</scope>
    <source>
        <strain evidence="1 2">RC002</strain>
    </source>
</reference>
<sequence>MNKSQFNELKFIEKIEYLNNKLREGQTVTSIREDIGIGEKSLQKEIKANGYRYNNKERQYMPTTETTTKSTTHDITTIVEDCNTVVVDSNTIVIPKQQEKILGYLESNFEVLQDFIEKYKSTTKSTTETTTNHIIINLVDDKHLNPKPKSIRINEFIYNDWKDFCETKHYSKQDLISMALKEYMEKYK</sequence>
<evidence type="ECO:0008006" key="3">
    <source>
        <dbReference type="Google" id="ProtNLM"/>
    </source>
</evidence>